<dbReference type="PaxDb" id="289377-HL41_06045"/>
<evidence type="ECO:0000259" key="2">
    <source>
        <dbReference type="SMART" id="SM00899"/>
    </source>
</evidence>
<sequence length="110" mass="12113">MVEGLKEKGLIPLALLREGELGKIYSLSSDLKVDSWYTCRGCGGVKCCLRGKKDVVNQKIGSMGLKPGQVVEVKQNKPGNPILLRVEETFIALSRKLAMKIMVLKTNHKS</sequence>
<keyword evidence="4" id="KW-1185">Reference proteome</keyword>
<dbReference type="GO" id="GO:0046914">
    <property type="term" value="F:transition metal ion binding"/>
    <property type="evidence" value="ECO:0007669"/>
    <property type="project" value="InterPro"/>
</dbReference>
<dbReference type="KEGG" id="tcm:HL41_06045"/>
<protein>
    <recommendedName>
        <fullName evidence="2">Ferrous iron transporter FeoA-like domain-containing protein</fullName>
    </recommendedName>
</protein>
<evidence type="ECO:0000313" key="3">
    <source>
        <dbReference type="EMBL" id="AIH04325.1"/>
    </source>
</evidence>
<dbReference type="AlphaFoldDB" id="A0A075WTL3"/>
<dbReference type="SUPFAM" id="SSF50037">
    <property type="entry name" value="C-terminal domain of transcriptional repressors"/>
    <property type="match status" value="1"/>
</dbReference>
<dbReference type="SMART" id="SM00899">
    <property type="entry name" value="FeoA"/>
    <property type="match status" value="1"/>
</dbReference>
<dbReference type="PANTHER" id="PTHR43151">
    <property type="entry name" value="FEOA FAMILY PROTEIN"/>
    <property type="match status" value="1"/>
</dbReference>
<dbReference type="Pfam" id="PF04023">
    <property type="entry name" value="FeoA"/>
    <property type="match status" value="1"/>
</dbReference>
<dbReference type="InterPro" id="IPR007167">
    <property type="entry name" value="Fe-transptr_FeoA-like"/>
</dbReference>
<dbReference type="PANTHER" id="PTHR43151:SF1">
    <property type="entry name" value="SSR2333 PROTEIN"/>
    <property type="match status" value="1"/>
</dbReference>
<dbReference type="InterPro" id="IPR008988">
    <property type="entry name" value="Transcriptional_repressor_C"/>
</dbReference>
<dbReference type="Gene3D" id="2.30.30.90">
    <property type="match status" value="1"/>
</dbReference>
<reference evidence="3 4" key="1">
    <citation type="journal article" date="2015" name="Genome Announc.">
        <title>Genome Sequence of a Sulfate-Reducing Thermophilic Bacterium, Thermodesulfobacterium commune DSM 2178T (Phylum Thermodesulfobacteria).</title>
        <authorList>
            <person name="Bhatnagar S."/>
            <person name="Badger J.H."/>
            <person name="Madupu R."/>
            <person name="Khouri H.M."/>
            <person name="O'Connor E.M."/>
            <person name="Robb F.T."/>
            <person name="Ward N.L."/>
            <person name="Eisen J.A."/>
        </authorList>
    </citation>
    <scope>NUCLEOTIDE SEQUENCE [LARGE SCALE GENOMIC DNA]</scope>
    <source>
        <strain evidence="3 4">DSM 2178</strain>
    </source>
</reference>
<dbReference type="eggNOG" id="COG1918">
    <property type="taxonomic scope" value="Bacteria"/>
</dbReference>
<evidence type="ECO:0000313" key="4">
    <source>
        <dbReference type="Proteomes" id="UP000028481"/>
    </source>
</evidence>
<dbReference type="STRING" id="289377.HL41_06045"/>
<accession>A0A075WTL3</accession>
<dbReference type="EMBL" id="CP008796">
    <property type="protein sequence ID" value="AIH04325.1"/>
    <property type="molecule type" value="Genomic_DNA"/>
</dbReference>
<evidence type="ECO:0000256" key="1">
    <source>
        <dbReference type="ARBA" id="ARBA00023004"/>
    </source>
</evidence>
<feature type="domain" description="Ferrous iron transporter FeoA-like" evidence="2">
    <location>
        <begin position="11"/>
        <end position="105"/>
    </location>
</feature>
<dbReference type="InterPro" id="IPR038157">
    <property type="entry name" value="FeoA_core_dom"/>
</dbReference>
<dbReference type="RefSeq" id="WP_038060163.1">
    <property type="nucleotide sequence ID" value="NZ_CP008796.1"/>
</dbReference>
<organism evidence="3 4">
    <name type="scientific">Thermodesulfobacterium commune DSM 2178</name>
    <dbReference type="NCBI Taxonomy" id="289377"/>
    <lineage>
        <taxon>Bacteria</taxon>
        <taxon>Pseudomonadati</taxon>
        <taxon>Thermodesulfobacteriota</taxon>
        <taxon>Thermodesulfobacteria</taxon>
        <taxon>Thermodesulfobacteriales</taxon>
        <taxon>Thermodesulfobacteriaceae</taxon>
        <taxon>Thermodesulfobacterium</taxon>
    </lineage>
</organism>
<dbReference type="Proteomes" id="UP000028481">
    <property type="component" value="Chromosome"/>
</dbReference>
<proteinExistence type="predicted"/>
<dbReference type="HOGENOM" id="CLU_150646_6_3_0"/>
<gene>
    <name evidence="3" type="ORF">HL41_06045</name>
</gene>
<dbReference type="OrthoDB" id="5397380at2"/>
<keyword evidence="1" id="KW-0408">Iron</keyword>
<name>A0A075WTL3_9BACT</name>
<dbReference type="InterPro" id="IPR053184">
    <property type="entry name" value="FeoA-like"/>
</dbReference>